<protein>
    <submittedName>
        <fullName evidence="2">Uncharacterized protein</fullName>
    </submittedName>
</protein>
<evidence type="ECO:0000313" key="2">
    <source>
        <dbReference type="EMBL" id="KIX98291.1"/>
    </source>
</evidence>
<dbReference type="InterPro" id="IPR040201">
    <property type="entry name" value="Mrg3-like"/>
</dbReference>
<evidence type="ECO:0000313" key="3">
    <source>
        <dbReference type="Proteomes" id="UP000053411"/>
    </source>
</evidence>
<dbReference type="GeneID" id="27711338"/>
<name>A0A0D2IMM5_9EURO</name>
<proteinExistence type="predicted"/>
<dbReference type="Proteomes" id="UP000053411">
    <property type="component" value="Unassembled WGS sequence"/>
</dbReference>
<dbReference type="AlphaFoldDB" id="A0A0D2IMM5"/>
<dbReference type="GO" id="GO:0006515">
    <property type="term" value="P:protein quality control for misfolded or incompletely synthesized proteins"/>
    <property type="evidence" value="ECO:0007669"/>
    <property type="project" value="TreeGrafter"/>
</dbReference>
<dbReference type="STRING" id="1442371.A0A0D2IMM5"/>
<dbReference type="PANTHER" id="PTHR28142">
    <property type="entry name" value="MITOCHONDRIAL INNER MEMBRANE I-AAA PROTEASE SUPERCOMPLEX SUBUNIT MGR3-RELATED"/>
    <property type="match status" value="1"/>
</dbReference>
<keyword evidence="3" id="KW-1185">Reference proteome</keyword>
<dbReference type="EMBL" id="KN848071">
    <property type="protein sequence ID" value="KIX98291.1"/>
    <property type="molecule type" value="Genomic_DNA"/>
</dbReference>
<keyword evidence="1" id="KW-0472">Membrane</keyword>
<sequence length="448" mass="49186">MKSNMLTSQILRSFKPAQPAPSRAFASSFSSLSKARPLARSTPSLSARVQTRNARKYARPPNRLEQAVIDARVKHPILFPLMLFGSTASVILLIIMAYDQWRREKKGTSVYPPAVEDQLRLALHYTHISPDPETASKYFMQAIKKAEEVGMDPYSKDTVGIRVRFSQMLEEFGHVKAAIEILDGISSDLEQKLAELDQAQSSVKPDTPSKLDPETADLRANMIKGIVKLKIKISSLYESDYLQNPTMAKQVLSDAVGLVVKETKNPQVNTFTEDNGAGLTTGEIAAMLSQMGDLYATSGEEENAIQLYMLTLQPLRASCNGTRSCKEVQVLSNIASAMDMALKKPNAKINGKPATKDTLAAGRRAALRWADQAIATVDAVGSEERDEICTAALISAQMTRADLLLDNGDKVKAREAFLSLLPMLRERNLLPLIETAEQGLKRASTCND</sequence>
<accession>A0A0D2IMM5</accession>
<dbReference type="OrthoDB" id="10050400at2759"/>
<dbReference type="PANTHER" id="PTHR28142:SF1">
    <property type="entry name" value="MITOCHONDRIAL INNER MEMBRANE I-AAA PROTEASE SUPERCOMPLEX SUBUNIT MGR3-RELATED"/>
    <property type="match status" value="1"/>
</dbReference>
<dbReference type="GO" id="GO:0031942">
    <property type="term" value="C:i-AAA complex"/>
    <property type="evidence" value="ECO:0007669"/>
    <property type="project" value="TreeGrafter"/>
</dbReference>
<dbReference type="VEuPathDB" id="FungiDB:Z520_05592"/>
<feature type="transmembrane region" description="Helical" evidence="1">
    <location>
        <begin position="77"/>
        <end position="98"/>
    </location>
</feature>
<gene>
    <name evidence="2" type="ORF">Z520_05592</name>
</gene>
<dbReference type="GO" id="GO:0051787">
    <property type="term" value="F:misfolded protein binding"/>
    <property type="evidence" value="ECO:0007669"/>
    <property type="project" value="TreeGrafter"/>
</dbReference>
<keyword evidence="1" id="KW-0812">Transmembrane</keyword>
<dbReference type="RefSeq" id="XP_016632414.1">
    <property type="nucleotide sequence ID" value="XM_016776095.1"/>
</dbReference>
<organism evidence="2 3">
    <name type="scientific">Fonsecaea multimorphosa CBS 102226</name>
    <dbReference type="NCBI Taxonomy" id="1442371"/>
    <lineage>
        <taxon>Eukaryota</taxon>
        <taxon>Fungi</taxon>
        <taxon>Dikarya</taxon>
        <taxon>Ascomycota</taxon>
        <taxon>Pezizomycotina</taxon>
        <taxon>Eurotiomycetes</taxon>
        <taxon>Chaetothyriomycetidae</taxon>
        <taxon>Chaetothyriales</taxon>
        <taxon>Herpotrichiellaceae</taxon>
        <taxon>Fonsecaea</taxon>
    </lineage>
</organism>
<reference evidence="2 3" key="1">
    <citation type="submission" date="2015-01" db="EMBL/GenBank/DDBJ databases">
        <title>The Genome Sequence of Fonsecaea multimorphosa CBS 102226.</title>
        <authorList>
            <consortium name="The Broad Institute Genomics Platform"/>
            <person name="Cuomo C."/>
            <person name="de Hoog S."/>
            <person name="Gorbushina A."/>
            <person name="Stielow B."/>
            <person name="Teixiera M."/>
            <person name="Abouelleil A."/>
            <person name="Chapman S.B."/>
            <person name="Priest M."/>
            <person name="Young S.K."/>
            <person name="Wortman J."/>
            <person name="Nusbaum C."/>
            <person name="Birren B."/>
        </authorList>
    </citation>
    <scope>NUCLEOTIDE SEQUENCE [LARGE SCALE GENOMIC DNA]</scope>
    <source>
        <strain evidence="2 3">CBS 102226</strain>
    </source>
</reference>
<evidence type="ECO:0000256" key="1">
    <source>
        <dbReference type="SAM" id="Phobius"/>
    </source>
</evidence>
<keyword evidence="1" id="KW-1133">Transmembrane helix</keyword>